<proteinExistence type="predicted"/>
<sequence length="343" mass="36974">MAAKRDYYDVLGVARNADTGTIKKAYRKLAKKYHPDTNAGNEQAAEKFKEATEAYNILSDKEKRKMYDQYGHAAFDGSMGADGAYGNGSASGGGTYRYAGPDGTFHEYHFEGNGDMDDFLKQMFGGAFHGFGGAHSSFGGFGRQTGNQGGNSYRNYGRSFQQDGADVEADITVSFEDAAFGCEKLIHVTDGSGERKSLKVKIPAGIDTGQSIRLRGKGSPGYGGGKDGDLFLKVTVSMKPGYERKGKDVYSTVQIPFTTAVLGGETIVQTLTGKVMCKIAPGTQSGTKIRLRGKGIVSMKDKNIRGDQYITVRIQVPKNLSEDAKRKLKAFEEACEKKGRGAA</sequence>
<dbReference type="Proteomes" id="UP000647235">
    <property type="component" value="Unassembled WGS sequence"/>
</dbReference>
<dbReference type="PANTHER" id="PTHR43096">
    <property type="entry name" value="DNAJ HOMOLOG 1, MITOCHONDRIAL-RELATED"/>
    <property type="match status" value="1"/>
</dbReference>
<dbReference type="SUPFAM" id="SSF46565">
    <property type="entry name" value="Chaperone J-domain"/>
    <property type="match status" value="1"/>
</dbReference>
<dbReference type="InterPro" id="IPR008971">
    <property type="entry name" value="HSP40/DnaJ_pept-bd"/>
</dbReference>
<dbReference type="PRINTS" id="PR00625">
    <property type="entry name" value="JDOMAIN"/>
</dbReference>
<dbReference type="InterPro" id="IPR018253">
    <property type="entry name" value="DnaJ_domain_CS"/>
</dbReference>
<evidence type="ECO:0000313" key="5">
    <source>
        <dbReference type="Proteomes" id="UP000647235"/>
    </source>
</evidence>
<name>A0ABR7ETW4_9FIRM</name>
<accession>A0ABR7ETW4</accession>
<keyword evidence="2" id="KW-0143">Chaperone</keyword>
<reference evidence="4 5" key="1">
    <citation type="submission" date="2020-08" db="EMBL/GenBank/DDBJ databases">
        <title>Genome public.</title>
        <authorList>
            <person name="Liu C."/>
            <person name="Sun Q."/>
        </authorList>
    </citation>
    <scope>NUCLEOTIDE SEQUENCE [LARGE SCALE GENOMIC DNA]</scope>
    <source>
        <strain evidence="4 5">NSJ-36</strain>
    </source>
</reference>
<evidence type="ECO:0000256" key="2">
    <source>
        <dbReference type="ARBA" id="ARBA00023186"/>
    </source>
</evidence>
<gene>
    <name evidence="4" type="ORF">H8S07_01725</name>
</gene>
<keyword evidence="1" id="KW-0235">DNA replication</keyword>
<evidence type="ECO:0000313" key="4">
    <source>
        <dbReference type="EMBL" id="MBC5664005.1"/>
    </source>
</evidence>
<feature type="domain" description="J" evidence="3">
    <location>
        <begin position="6"/>
        <end position="71"/>
    </location>
</feature>
<comment type="caution">
    <text evidence="4">The sequence shown here is derived from an EMBL/GenBank/DDBJ whole genome shotgun (WGS) entry which is preliminary data.</text>
</comment>
<dbReference type="RefSeq" id="WP_186855311.1">
    <property type="nucleotide sequence ID" value="NZ_JACOOY010000002.1"/>
</dbReference>
<dbReference type="CDD" id="cd06257">
    <property type="entry name" value="DnaJ"/>
    <property type="match status" value="1"/>
</dbReference>
<dbReference type="Pfam" id="PF00226">
    <property type="entry name" value="DnaJ"/>
    <property type="match status" value="1"/>
</dbReference>
<dbReference type="SUPFAM" id="SSF49493">
    <property type="entry name" value="HSP40/DnaJ peptide-binding domain"/>
    <property type="match status" value="2"/>
</dbReference>
<dbReference type="InterPro" id="IPR002939">
    <property type="entry name" value="DnaJ_C"/>
</dbReference>
<keyword evidence="5" id="KW-1185">Reference proteome</keyword>
<dbReference type="CDD" id="cd10747">
    <property type="entry name" value="DnaJ_C"/>
    <property type="match status" value="1"/>
</dbReference>
<dbReference type="SMART" id="SM00271">
    <property type="entry name" value="DnaJ"/>
    <property type="match status" value="1"/>
</dbReference>
<dbReference type="EMBL" id="JACOOY010000002">
    <property type="protein sequence ID" value="MBC5664005.1"/>
    <property type="molecule type" value="Genomic_DNA"/>
</dbReference>
<protein>
    <submittedName>
        <fullName evidence="4">J domain-containing protein</fullName>
    </submittedName>
</protein>
<dbReference type="InterPro" id="IPR036869">
    <property type="entry name" value="J_dom_sf"/>
</dbReference>
<organism evidence="4 5">
    <name type="scientific">Dorea hominis</name>
    <dbReference type="NCBI Taxonomy" id="2763040"/>
    <lineage>
        <taxon>Bacteria</taxon>
        <taxon>Bacillati</taxon>
        <taxon>Bacillota</taxon>
        <taxon>Clostridia</taxon>
        <taxon>Lachnospirales</taxon>
        <taxon>Lachnospiraceae</taxon>
        <taxon>Dorea</taxon>
    </lineage>
</organism>
<dbReference type="Gene3D" id="1.10.287.110">
    <property type="entry name" value="DnaJ domain"/>
    <property type="match status" value="1"/>
</dbReference>
<dbReference type="InterPro" id="IPR001623">
    <property type="entry name" value="DnaJ_domain"/>
</dbReference>
<evidence type="ECO:0000259" key="3">
    <source>
        <dbReference type="PROSITE" id="PS50076"/>
    </source>
</evidence>
<dbReference type="PROSITE" id="PS00636">
    <property type="entry name" value="DNAJ_1"/>
    <property type="match status" value="1"/>
</dbReference>
<dbReference type="Gene3D" id="2.60.260.20">
    <property type="entry name" value="Urease metallochaperone UreE, N-terminal domain"/>
    <property type="match status" value="2"/>
</dbReference>
<dbReference type="Pfam" id="PF01556">
    <property type="entry name" value="DnaJ_C"/>
    <property type="match status" value="1"/>
</dbReference>
<evidence type="ECO:0000256" key="1">
    <source>
        <dbReference type="ARBA" id="ARBA00022705"/>
    </source>
</evidence>
<dbReference type="PANTHER" id="PTHR43096:SF48">
    <property type="entry name" value="CHAPERONE PROTEIN DNAJ"/>
    <property type="match status" value="1"/>
</dbReference>
<dbReference type="PROSITE" id="PS50076">
    <property type="entry name" value="DNAJ_2"/>
    <property type="match status" value="1"/>
</dbReference>